<evidence type="ECO:0000256" key="1">
    <source>
        <dbReference type="SAM" id="SignalP"/>
    </source>
</evidence>
<evidence type="ECO:0000313" key="3">
    <source>
        <dbReference type="Proteomes" id="UP001341820"/>
    </source>
</evidence>
<protein>
    <recommendedName>
        <fullName evidence="4">DUF4367 domain-containing protein</fullName>
    </recommendedName>
</protein>
<feature type="signal peptide" evidence="1">
    <location>
        <begin position="1"/>
        <end position="20"/>
    </location>
</feature>
<reference evidence="2 3" key="1">
    <citation type="submission" date="2023-03" db="EMBL/GenBank/DDBJ databases">
        <title>Bacillus Genome Sequencing.</title>
        <authorList>
            <person name="Dunlap C."/>
        </authorList>
    </citation>
    <scope>NUCLEOTIDE SEQUENCE [LARGE SCALE GENOMIC DNA]</scope>
    <source>
        <strain evidence="2 3">B-4107</strain>
    </source>
</reference>
<feature type="chain" id="PRO_5046001555" description="DUF4367 domain-containing protein" evidence="1">
    <location>
        <begin position="21"/>
        <end position="173"/>
    </location>
</feature>
<keyword evidence="1" id="KW-0732">Signal</keyword>
<gene>
    <name evidence="2" type="ORF">P5F74_18850</name>
</gene>
<proteinExistence type="predicted"/>
<dbReference type="Proteomes" id="UP001341820">
    <property type="component" value="Unassembled WGS sequence"/>
</dbReference>
<keyword evidence="3" id="KW-1185">Reference proteome</keyword>
<name>A0ABU6NRX4_9BACI</name>
<dbReference type="EMBL" id="JAROAS010000055">
    <property type="protein sequence ID" value="MED4130178.1"/>
    <property type="molecule type" value="Genomic_DNA"/>
</dbReference>
<comment type="caution">
    <text evidence="2">The sequence shown here is derived from an EMBL/GenBank/DDBJ whole genome shotgun (WGS) entry which is preliminary data.</text>
</comment>
<dbReference type="RefSeq" id="WP_328238805.1">
    <property type="nucleotide sequence ID" value="NZ_JAROAS010000055.1"/>
</dbReference>
<sequence length="173" mass="20438">MLRRSLFFLLILFVFLSAFDKQDQIEKEYRDADFTTVEKAIQMFKNETGIDLEKPSYIPIETTHTFGRYLDEGYYKGKLQLEYINSKTNDVIDIWVSSLENGYKPKMHADKILIDKKHQAYYETEVAENHSSSALTFCVDDKSYRIEMIRPPSKEVYSMELLREIANKLIEHK</sequence>
<evidence type="ECO:0000313" key="2">
    <source>
        <dbReference type="EMBL" id="MED4130178.1"/>
    </source>
</evidence>
<accession>A0ABU6NRX4</accession>
<evidence type="ECO:0008006" key="4">
    <source>
        <dbReference type="Google" id="ProtNLM"/>
    </source>
</evidence>
<organism evidence="2 3">
    <name type="scientific">Shouchella miscanthi</name>
    <dbReference type="NCBI Taxonomy" id="2598861"/>
    <lineage>
        <taxon>Bacteria</taxon>
        <taxon>Bacillati</taxon>
        <taxon>Bacillota</taxon>
        <taxon>Bacilli</taxon>
        <taxon>Bacillales</taxon>
        <taxon>Bacillaceae</taxon>
        <taxon>Shouchella</taxon>
    </lineage>
</organism>